<feature type="transmembrane region" description="Helical" evidence="6">
    <location>
        <begin position="244"/>
        <end position="265"/>
    </location>
</feature>
<keyword evidence="4 6" id="KW-1133">Transmembrane helix</keyword>
<keyword evidence="3 6" id="KW-0812">Transmembrane</keyword>
<feature type="transmembrane region" description="Helical" evidence="6">
    <location>
        <begin position="73"/>
        <end position="91"/>
    </location>
</feature>
<dbReference type="InterPro" id="IPR011701">
    <property type="entry name" value="MFS"/>
</dbReference>
<accession>A0A4S4FJM8</accession>
<comment type="subcellular location">
    <subcellularLocation>
        <location evidence="1">Cell membrane</location>
        <topology evidence="1">Multi-pass membrane protein</topology>
    </subcellularLocation>
</comment>
<dbReference type="PANTHER" id="PTHR23513:SF11">
    <property type="entry name" value="STAPHYLOFERRIN A TRANSPORTER"/>
    <property type="match status" value="1"/>
</dbReference>
<gene>
    <name evidence="8" type="ORF">E6C64_12190</name>
</gene>
<sequence>MPLSVPALRYLAAAIPLRMAGEGARVALVVIAVDRADSVPLGALFVAASLAPSVIAAPLIGVALDRSRAPRRLMVVSGLITAVAFVMTGFFDPLPARLVIIALLASGATIPAFMGGLSSFAADIMPGRPADAYAQDALAYNVGGVVGPAIAAGAIAAGSSQWAIWLLAIGAAAGSAVMATMPIPARPLRTEPVSILTDVRMGLTHLVRHRPLANATLAGTLTQLGSGAIPVAAVAIALERTGGIAAAGWIVTALAIGGLAGALVSSVWSTARWQPQHVMLVGFAVTGIFSAIAAFDIGYPATLLAVGISGLTIAPAVASLLLIRREESPPEVRSQVFTVGAALRISTEAIGAGVAGIFASSGAFALMLFVAAGWLVSAAILFWYPPAGAFDAPEKVPS</sequence>
<dbReference type="SUPFAM" id="SSF103473">
    <property type="entry name" value="MFS general substrate transporter"/>
    <property type="match status" value="1"/>
</dbReference>
<dbReference type="Pfam" id="PF07690">
    <property type="entry name" value="MFS_1"/>
    <property type="match status" value="1"/>
</dbReference>
<dbReference type="EMBL" id="SSSM01000005">
    <property type="protein sequence ID" value="THG29455.1"/>
    <property type="molecule type" value="Genomic_DNA"/>
</dbReference>
<evidence type="ECO:0000256" key="5">
    <source>
        <dbReference type="ARBA" id="ARBA00023136"/>
    </source>
</evidence>
<feature type="transmembrane region" description="Helical" evidence="6">
    <location>
        <begin position="97"/>
        <end position="117"/>
    </location>
</feature>
<feature type="transmembrane region" description="Helical" evidence="6">
    <location>
        <begin position="335"/>
        <end position="358"/>
    </location>
</feature>
<dbReference type="Proteomes" id="UP000309133">
    <property type="component" value="Unassembled WGS sequence"/>
</dbReference>
<feature type="transmembrane region" description="Helical" evidence="6">
    <location>
        <begin position="301"/>
        <end position="323"/>
    </location>
</feature>
<evidence type="ECO:0000256" key="4">
    <source>
        <dbReference type="ARBA" id="ARBA00022989"/>
    </source>
</evidence>
<dbReference type="GO" id="GO:0022857">
    <property type="term" value="F:transmembrane transporter activity"/>
    <property type="evidence" value="ECO:0007669"/>
    <property type="project" value="InterPro"/>
</dbReference>
<dbReference type="OrthoDB" id="4943255at2"/>
<feature type="transmembrane region" description="Helical" evidence="6">
    <location>
        <begin position="162"/>
        <end position="181"/>
    </location>
</feature>
<dbReference type="PANTHER" id="PTHR23513">
    <property type="entry name" value="INTEGRAL MEMBRANE EFFLUX PROTEIN-RELATED"/>
    <property type="match status" value="1"/>
</dbReference>
<feature type="transmembrane region" description="Helical" evidence="6">
    <location>
        <begin position="215"/>
        <end position="238"/>
    </location>
</feature>
<feature type="transmembrane region" description="Helical" evidence="6">
    <location>
        <begin position="364"/>
        <end position="384"/>
    </location>
</feature>
<proteinExistence type="predicted"/>
<dbReference type="AlphaFoldDB" id="A0A4S4FJM8"/>
<dbReference type="InterPro" id="IPR020846">
    <property type="entry name" value="MFS_dom"/>
</dbReference>
<comment type="caution">
    <text evidence="8">The sequence shown here is derived from an EMBL/GenBank/DDBJ whole genome shotgun (WGS) entry which is preliminary data.</text>
</comment>
<feature type="domain" description="Major facilitator superfamily (MFS) profile" evidence="7">
    <location>
        <begin position="211"/>
        <end position="398"/>
    </location>
</feature>
<name>A0A4S4FJM8_9MICO</name>
<evidence type="ECO:0000256" key="6">
    <source>
        <dbReference type="SAM" id="Phobius"/>
    </source>
</evidence>
<keyword evidence="9" id="KW-1185">Reference proteome</keyword>
<dbReference type="RefSeq" id="WP_136427785.1">
    <property type="nucleotide sequence ID" value="NZ_SSSM01000005.1"/>
</dbReference>
<keyword evidence="5 6" id="KW-0472">Membrane</keyword>
<keyword evidence="2" id="KW-1003">Cell membrane</keyword>
<feature type="transmembrane region" description="Helical" evidence="6">
    <location>
        <begin position="138"/>
        <end position="156"/>
    </location>
</feature>
<organism evidence="8 9">
    <name type="scientific">Naasia lichenicola</name>
    <dbReference type="NCBI Taxonomy" id="2565933"/>
    <lineage>
        <taxon>Bacteria</taxon>
        <taxon>Bacillati</taxon>
        <taxon>Actinomycetota</taxon>
        <taxon>Actinomycetes</taxon>
        <taxon>Micrococcales</taxon>
        <taxon>Microbacteriaceae</taxon>
        <taxon>Naasia</taxon>
    </lineage>
</organism>
<feature type="transmembrane region" description="Helical" evidence="6">
    <location>
        <begin position="42"/>
        <end position="64"/>
    </location>
</feature>
<evidence type="ECO:0000313" key="8">
    <source>
        <dbReference type="EMBL" id="THG29455.1"/>
    </source>
</evidence>
<reference evidence="8 9" key="1">
    <citation type="submission" date="2019-04" db="EMBL/GenBank/DDBJ databases">
        <authorList>
            <person name="Jiang L."/>
        </authorList>
    </citation>
    <scope>NUCLEOTIDE SEQUENCE [LARGE SCALE GENOMIC DNA]</scope>
    <source>
        <strain evidence="8 9">YIM 131853</strain>
    </source>
</reference>
<feature type="transmembrane region" description="Helical" evidence="6">
    <location>
        <begin position="277"/>
        <end position="295"/>
    </location>
</feature>
<evidence type="ECO:0000259" key="7">
    <source>
        <dbReference type="PROSITE" id="PS50850"/>
    </source>
</evidence>
<dbReference type="Gene3D" id="1.20.1250.20">
    <property type="entry name" value="MFS general substrate transporter like domains"/>
    <property type="match status" value="2"/>
</dbReference>
<evidence type="ECO:0000313" key="9">
    <source>
        <dbReference type="Proteomes" id="UP000309133"/>
    </source>
</evidence>
<dbReference type="GO" id="GO:0005886">
    <property type="term" value="C:plasma membrane"/>
    <property type="evidence" value="ECO:0007669"/>
    <property type="project" value="UniProtKB-SubCell"/>
</dbReference>
<dbReference type="PROSITE" id="PS50850">
    <property type="entry name" value="MFS"/>
    <property type="match status" value="1"/>
</dbReference>
<protein>
    <submittedName>
        <fullName evidence="8">MFS transporter</fullName>
    </submittedName>
</protein>
<evidence type="ECO:0000256" key="1">
    <source>
        <dbReference type="ARBA" id="ARBA00004651"/>
    </source>
</evidence>
<dbReference type="InterPro" id="IPR036259">
    <property type="entry name" value="MFS_trans_sf"/>
</dbReference>
<evidence type="ECO:0000256" key="3">
    <source>
        <dbReference type="ARBA" id="ARBA00022692"/>
    </source>
</evidence>
<evidence type="ECO:0000256" key="2">
    <source>
        <dbReference type="ARBA" id="ARBA00022475"/>
    </source>
</evidence>